<evidence type="ECO:0000313" key="3">
    <source>
        <dbReference type="EMBL" id="GIM03715.1"/>
    </source>
</evidence>
<dbReference type="Gene3D" id="1.10.443.10">
    <property type="entry name" value="Intergrase catalytic core"/>
    <property type="match status" value="1"/>
</dbReference>
<evidence type="ECO:0000256" key="1">
    <source>
        <dbReference type="ARBA" id="ARBA00023172"/>
    </source>
</evidence>
<organism evidence="3 4">
    <name type="scientific">Volvox reticuliferus</name>
    <dbReference type="NCBI Taxonomy" id="1737510"/>
    <lineage>
        <taxon>Eukaryota</taxon>
        <taxon>Viridiplantae</taxon>
        <taxon>Chlorophyta</taxon>
        <taxon>core chlorophytes</taxon>
        <taxon>Chlorophyceae</taxon>
        <taxon>CS clade</taxon>
        <taxon>Chlamydomonadales</taxon>
        <taxon>Volvocaceae</taxon>
        <taxon>Volvox</taxon>
    </lineage>
</organism>
<dbReference type="EMBL" id="BNCP01000025">
    <property type="protein sequence ID" value="GIL82879.1"/>
    <property type="molecule type" value="Genomic_DNA"/>
</dbReference>
<keyword evidence="5" id="KW-1185">Reference proteome</keyword>
<evidence type="ECO:0000313" key="2">
    <source>
        <dbReference type="EMBL" id="GIL82879.1"/>
    </source>
</evidence>
<keyword evidence="1" id="KW-0233">DNA recombination</keyword>
<dbReference type="Proteomes" id="UP000722791">
    <property type="component" value="Unassembled WGS sequence"/>
</dbReference>
<accession>A0A8J4GBD0</accession>
<dbReference type="GO" id="GO:0006310">
    <property type="term" value="P:DNA recombination"/>
    <property type="evidence" value="ECO:0007669"/>
    <property type="project" value="UniProtKB-KW"/>
</dbReference>
<dbReference type="GO" id="GO:0015074">
    <property type="term" value="P:DNA integration"/>
    <property type="evidence" value="ECO:0007669"/>
    <property type="project" value="InterPro"/>
</dbReference>
<dbReference type="OrthoDB" id="546682at2759"/>
<dbReference type="GO" id="GO:0003677">
    <property type="term" value="F:DNA binding"/>
    <property type="evidence" value="ECO:0007669"/>
    <property type="project" value="InterPro"/>
</dbReference>
<proteinExistence type="predicted"/>
<dbReference type="SUPFAM" id="SSF56349">
    <property type="entry name" value="DNA breaking-rejoining enzymes"/>
    <property type="match status" value="1"/>
</dbReference>
<dbReference type="AlphaFoldDB" id="A0A8J4GBD0"/>
<dbReference type="InterPro" id="IPR013762">
    <property type="entry name" value="Integrase-like_cat_sf"/>
</dbReference>
<comment type="caution">
    <text evidence="3">The sequence shown here is derived from an EMBL/GenBank/DDBJ whole genome shotgun (WGS) entry which is preliminary data.</text>
</comment>
<evidence type="ECO:0000313" key="4">
    <source>
        <dbReference type="Proteomes" id="UP000722791"/>
    </source>
</evidence>
<evidence type="ECO:0000313" key="5">
    <source>
        <dbReference type="Proteomes" id="UP000747110"/>
    </source>
</evidence>
<gene>
    <name evidence="2" type="ORF">Vretifemale_11788</name>
    <name evidence="3" type="ORF">Vretimale_8378</name>
</gene>
<protein>
    <submittedName>
        <fullName evidence="3">Uncharacterized protein</fullName>
    </submittedName>
</protein>
<name>A0A8J4GBD0_9CHLO</name>
<dbReference type="Proteomes" id="UP000747110">
    <property type="component" value="Unassembled WGS sequence"/>
</dbReference>
<dbReference type="EMBL" id="BNCQ01000014">
    <property type="protein sequence ID" value="GIM03715.1"/>
    <property type="molecule type" value="Genomic_DNA"/>
</dbReference>
<dbReference type="InterPro" id="IPR011010">
    <property type="entry name" value="DNA_brk_join_enz"/>
</dbReference>
<sequence length="117" mass="13160">MDACRTLGMPVRGYLFRPDTRGGQGYREAPLSTEVLEHRLDMHLKAAGLYEGEAVHSFRRGSLQHALRTGVSEADVRRLSHIHSIATLRRYVDPILHQARLPPDDDWGLEASSDAKE</sequence>
<reference evidence="3" key="1">
    <citation type="journal article" date="2021" name="Proc. Natl. Acad. Sci. U.S.A.">
        <title>Three genomes in the algal genus Volvox reveal the fate of a haploid sex-determining region after a transition to homothallism.</title>
        <authorList>
            <person name="Yamamoto K."/>
            <person name="Hamaji T."/>
            <person name="Kawai-Toyooka H."/>
            <person name="Matsuzaki R."/>
            <person name="Takahashi F."/>
            <person name="Nishimura Y."/>
            <person name="Kawachi M."/>
            <person name="Noguchi H."/>
            <person name="Minakuchi Y."/>
            <person name="Umen J.G."/>
            <person name="Toyoda A."/>
            <person name="Nozaki H."/>
        </authorList>
    </citation>
    <scope>NUCLEOTIDE SEQUENCE</scope>
    <source>
        <strain evidence="3">NIES-3785</strain>
        <strain evidence="2">NIES-3786</strain>
    </source>
</reference>